<dbReference type="Gene3D" id="2.60.40.150">
    <property type="entry name" value="C2 domain"/>
    <property type="match status" value="2"/>
</dbReference>
<name>A0A3B3Z6F6_9GOBI</name>
<evidence type="ECO:0000256" key="6">
    <source>
        <dbReference type="ARBA" id="ARBA00022737"/>
    </source>
</evidence>
<dbReference type="GO" id="GO:0070382">
    <property type="term" value="C:exocytic vesicle"/>
    <property type="evidence" value="ECO:0007669"/>
    <property type="project" value="TreeGrafter"/>
</dbReference>
<evidence type="ECO:0000256" key="3">
    <source>
        <dbReference type="ARBA" id="ARBA00022475"/>
    </source>
</evidence>
<comment type="subcellular location">
    <subcellularLocation>
        <location evidence="2">Cell membrane</location>
    </subcellularLocation>
    <subcellularLocation>
        <location evidence="1">Endomembrane system</location>
        <topology evidence="1">Peripheral membrane protein</topology>
    </subcellularLocation>
</comment>
<accession>A0A3B3Z6F6</accession>
<evidence type="ECO:0000256" key="5">
    <source>
        <dbReference type="ARBA" id="ARBA00022553"/>
    </source>
</evidence>
<feature type="domain" description="C2" evidence="10">
    <location>
        <begin position="205"/>
        <end position="328"/>
    </location>
</feature>
<evidence type="ECO:0000256" key="1">
    <source>
        <dbReference type="ARBA" id="ARBA00004184"/>
    </source>
</evidence>
<dbReference type="PANTHER" id="PTHR45716">
    <property type="entry name" value="BITESIZE, ISOFORM I"/>
    <property type="match status" value="1"/>
</dbReference>
<organism evidence="11 12">
    <name type="scientific">Periophthalmus magnuspinnatus</name>
    <dbReference type="NCBI Taxonomy" id="409849"/>
    <lineage>
        <taxon>Eukaryota</taxon>
        <taxon>Metazoa</taxon>
        <taxon>Chordata</taxon>
        <taxon>Craniata</taxon>
        <taxon>Vertebrata</taxon>
        <taxon>Euteleostomi</taxon>
        <taxon>Actinopterygii</taxon>
        <taxon>Neopterygii</taxon>
        <taxon>Teleostei</taxon>
        <taxon>Neoteleostei</taxon>
        <taxon>Acanthomorphata</taxon>
        <taxon>Gobiaria</taxon>
        <taxon>Gobiiformes</taxon>
        <taxon>Gobioidei</taxon>
        <taxon>Gobiidae</taxon>
        <taxon>Oxudercinae</taxon>
        <taxon>Periophthalmus</taxon>
    </lineage>
</organism>
<dbReference type="GO" id="GO:0006887">
    <property type="term" value="P:exocytosis"/>
    <property type="evidence" value="ECO:0007669"/>
    <property type="project" value="UniProtKB-KW"/>
</dbReference>
<dbReference type="FunFam" id="2.60.40.150:FF:000108">
    <property type="entry name" value="Synaptotagmin like 1"/>
    <property type="match status" value="1"/>
</dbReference>
<evidence type="ECO:0000256" key="4">
    <source>
        <dbReference type="ARBA" id="ARBA00022483"/>
    </source>
</evidence>
<keyword evidence="12" id="KW-1185">Reference proteome</keyword>
<dbReference type="PANTHER" id="PTHR45716:SF5">
    <property type="entry name" value="SYNAPTOTAGMIN-LIKE PROTEIN 2"/>
    <property type="match status" value="1"/>
</dbReference>
<dbReference type="PRINTS" id="PR00360">
    <property type="entry name" value="C2DOMAIN"/>
</dbReference>
<evidence type="ECO:0000256" key="7">
    <source>
        <dbReference type="ARBA" id="ARBA00023136"/>
    </source>
</evidence>
<keyword evidence="3" id="KW-1003">Cell membrane</keyword>
<dbReference type="InterPro" id="IPR043567">
    <property type="entry name" value="SYTL1-5_C2B"/>
</dbReference>
<keyword evidence="7" id="KW-0472">Membrane</keyword>
<dbReference type="PROSITE" id="PS50004">
    <property type="entry name" value="C2"/>
    <property type="match status" value="2"/>
</dbReference>
<evidence type="ECO:0000256" key="8">
    <source>
        <dbReference type="ARBA" id="ARBA00072163"/>
    </source>
</evidence>
<dbReference type="Proteomes" id="UP000261520">
    <property type="component" value="Unplaced"/>
</dbReference>
<keyword evidence="6" id="KW-0677">Repeat</keyword>
<sequence>LHGGALKHILKHISCIQTDSDSPFENNMSWRRNTGSSASNISLSSGMASMSSVSGSMTSINHMDLGDVDVQGTIQFAVNYIQKLGEFHIFVVHCRDLAVGDAKKSRSDPYVKCYLLPDKTKLGKRKTTIKKKTLNPTYNEILRFKILLEVLKSQHLNVSVWHNDTFGRNSFLGEVDLDLSEWDFSNKKNVCVFYIVYVNVWLQLYYNFGLFLVGRGPSRNETGEVQIWVKDCKNLPPIRGVIIDPFVKCTVLPDTSRKSRQKTRVVKRTANPMFNHTMVYDGFRPEDLREACVELTVWDHDRLNNHYIGGVRLGRGSGKSYGVDVNWMDSTTSEANLWQRMLESVGEWVEDVLPLRMLLMAKSMAK</sequence>
<dbReference type="InterPro" id="IPR000008">
    <property type="entry name" value="C2_dom"/>
</dbReference>
<dbReference type="GO" id="GO:0042043">
    <property type="term" value="F:neurexin family protein binding"/>
    <property type="evidence" value="ECO:0007669"/>
    <property type="project" value="TreeGrafter"/>
</dbReference>
<dbReference type="InterPro" id="IPR035892">
    <property type="entry name" value="C2_domain_sf"/>
</dbReference>
<evidence type="ECO:0000256" key="2">
    <source>
        <dbReference type="ARBA" id="ARBA00004236"/>
    </source>
</evidence>
<dbReference type="AlphaFoldDB" id="A0A3B3Z6F6"/>
<dbReference type="FunFam" id="2.60.40.150:FF:000006">
    <property type="entry name" value="Synaptotagmin-like 5, isoform CRA_a"/>
    <property type="match status" value="1"/>
</dbReference>
<evidence type="ECO:0000313" key="11">
    <source>
        <dbReference type="Ensembl" id="ENSPMGP00000000177.1"/>
    </source>
</evidence>
<feature type="domain" description="C2" evidence="10">
    <location>
        <begin position="70"/>
        <end position="192"/>
    </location>
</feature>
<dbReference type="SUPFAM" id="SSF49562">
    <property type="entry name" value="C2 domain (Calcium/lipid-binding domain, CaLB)"/>
    <property type="match status" value="2"/>
</dbReference>
<dbReference type="SMART" id="SM00239">
    <property type="entry name" value="C2"/>
    <property type="match status" value="2"/>
</dbReference>
<protein>
    <recommendedName>
        <fullName evidence="8">Synaptotagmin-like protein 1</fullName>
    </recommendedName>
    <alternativeName>
        <fullName evidence="9">Exophilin-7</fullName>
    </alternativeName>
</protein>
<keyword evidence="4" id="KW-0268">Exocytosis</keyword>
<reference evidence="11" key="2">
    <citation type="submission" date="2025-09" db="UniProtKB">
        <authorList>
            <consortium name="Ensembl"/>
        </authorList>
    </citation>
    <scope>IDENTIFICATION</scope>
</reference>
<reference evidence="11" key="1">
    <citation type="submission" date="2025-08" db="UniProtKB">
        <authorList>
            <consortium name="Ensembl"/>
        </authorList>
    </citation>
    <scope>IDENTIFICATION</scope>
</reference>
<evidence type="ECO:0000259" key="10">
    <source>
        <dbReference type="PROSITE" id="PS50004"/>
    </source>
</evidence>
<proteinExistence type="predicted"/>
<dbReference type="STRING" id="409849.ENSPMGP00000000177"/>
<keyword evidence="5" id="KW-0597">Phosphoprotein</keyword>
<evidence type="ECO:0000313" key="12">
    <source>
        <dbReference type="Proteomes" id="UP000261520"/>
    </source>
</evidence>
<dbReference type="Pfam" id="PF00168">
    <property type="entry name" value="C2"/>
    <property type="match status" value="2"/>
</dbReference>
<evidence type="ECO:0000256" key="9">
    <source>
        <dbReference type="ARBA" id="ARBA00075525"/>
    </source>
</evidence>
<dbReference type="Ensembl" id="ENSPMGT00000000190.1">
    <property type="protein sequence ID" value="ENSPMGP00000000177.1"/>
    <property type="gene ID" value="ENSPMGG00000000117.1"/>
</dbReference>
<dbReference type="GO" id="GO:0005886">
    <property type="term" value="C:plasma membrane"/>
    <property type="evidence" value="ECO:0007669"/>
    <property type="project" value="UniProtKB-SubCell"/>
</dbReference>
<dbReference type="CDD" id="cd04020">
    <property type="entry name" value="C2B_SLP_1-2-3-4"/>
    <property type="match status" value="1"/>
</dbReference>